<organism evidence="1 2">
    <name type="scientific">Mucilaginibacter rigui</name>
    <dbReference type="NCBI Taxonomy" id="534635"/>
    <lineage>
        <taxon>Bacteria</taxon>
        <taxon>Pseudomonadati</taxon>
        <taxon>Bacteroidota</taxon>
        <taxon>Sphingobacteriia</taxon>
        <taxon>Sphingobacteriales</taxon>
        <taxon>Sphingobacteriaceae</taxon>
        <taxon>Mucilaginibacter</taxon>
    </lineage>
</organism>
<sequence>MEKILFIHDDSPGNFRALTFAISLAGKMDAQLLLAHTFLPAKVRREKVIAGNTGSKLTRIPDTSPALPESNANKTCELNILGMNAKQAAQLINKEGVRMIIKVAVEYHTPTSLNLDTLLNHIYCPLLLIPDNWSLKDMERIAYLADLRYCQTHIVRYLANLAAACGANLSVVHLTKHGMVHMDEAYAHQLFNEQVRRKVKYEQLGFNYTRETNLIKAADVLTNGMHNDLLVMTKNRYHYNELVGPAINSTLPSHIHCPLLIFPG</sequence>
<accession>A0ABR7X7L1</accession>
<protein>
    <submittedName>
        <fullName evidence="1">Universal stress protein</fullName>
    </submittedName>
</protein>
<name>A0ABR7X7L1_9SPHI</name>
<keyword evidence="2" id="KW-1185">Reference proteome</keyword>
<evidence type="ECO:0000313" key="2">
    <source>
        <dbReference type="Proteomes" id="UP000618754"/>
    </source>
</evidence>
<dbReference type="SUPFAM" id="SSF52402">
    <property type="entry name" value="Adenine nucleotide alpha hydrolases-like"/>
    <property type="match status" value="2"/>
</dbReference>
<evidence type="ECO:0000313" key="1">
    <source>
        <dbReference type="EMBL" id="MBD1386554.1"/>
    </source>
</evidence>
<comment type="caution">
    <text evidence="1">The sequence shown here is derived from an EMBL/GenBank/DDBJ whole genome shotgun (WGS) entry which is preliminary data.</text>
</comment>
<dbReference type="Gene3D" id="3.40.50.12370">
    <property type="match status" value="1"/>
</dbReference>
<gene>
    <name evidence="1" type="ORF">IDJ75_14805</name>
</gene>
<dbReference type="RefSeq" id="WP_191176397.1">
    <property type="nucleotide sequence ID" value="NZ_JACWMW010000003.1"/>
</dbReference>
<dbReference type="EMBL" id="JACWMW010000003">
    <property type="protein sequence ID" value="MBD1386554.1"/>
    <property type="molecule type" value="Genomic_DNA"/>
</dbReference>
<dbReference type="Proteomes" id="UP000618754">
    <property type="component" value="Unassembled WGS sequence"/>
</dbReference>
<reference evidence="1 2" key="1">
    <citation type="submission" date="2020-09" db="EMBL/GenBank/DDBJ databases">
        <title>Novel species of Mucilaginibacter isolated from a glacier on the Tibetan Plateau.</title>
        <authorList>
            <person name="Liu Q."/>
            <person name="Xin Y.-H."/>
        </authorList>
    </citation>
    <scope>NUCLEOTIDE SEQUENCE [LARGE SCALE GENOMIC DNA]</scope>
    <source>
        <strain evidence="1 2">CGMCC 1.13878</strain>
    </source>
</reference>
<proteinExistence type="predicted"/>